<feature type="transmembrane region" description="Helical" evidence="6">
    <location>
        <begin position="64"/>
        <end position="83"/>
    </location>
</feature>
<keyword evidence="2 6" id="KW-0812">Transmembrane</keyword>
<dbReference type="PANTHER" id="PTHR31465">
    <property type="entry name" value="PROTEIN RTA1-RELATED"/>
    <property type="match status" value="1"/>
</dbReference>
<proteinExistence type="predicted"/>
<feature type="transmembrane region" description="Helical" evidence="6">
    <location>
        <begin position="192"/>
        <end position="217"/>
    </location>
</feature>
<reference evidence="8" key="1">
    <citation type="journal article" date="2020" name="Stud. Mycol.">
        <title>101 Dothideomycetes genomes: A test case for predicting lifestyles and emergence of pathogens.</title>
        <authorList>
            <person name="Haridas S."/>
            <person name="Albert R."/>
            <person name="Binder M."/>
            <person name="Bloem J."/>
            <person name="LaButti K."/>
            <person name="Salamov A."/>
            <person name="Andreopoulos B."/>
            <person name="Baker S."/>
            <person name="Barry K."/>
            <person name="Bills G."/>
            <person name="Bluhm B."/>
            <person name="Cannon C."/>
            <person name="Castanera R."/>
            <person name="Culley D."/>
            <person name="Daum C."/>
            <person name="Ezra D."/>
            <person name="Gonzalez J."/>
            <person name="Henrissat B."/>
            <person name="Kuo A."/>
            <person name="Liang C."/>
            <person name="Lipzen A."/>
            <person name="Lutzoni F."/>
            <person name="Magnuson J."/>
            <person name="Mondo S."/>
            <person name="Nolan M."/>
            <person name="Ohm R."/>
            <person name="Pangilinan J."/>
            <person name="Park H.-J."/>
            <person name="Ramirez L."/>
            <person name="Alfaro M."/>
            <person name="Sun H."/>
            <person name="Tritt A."/>
            <person name="Yoshinaga Y."/>
            <person name="Zwiers L.-H."/>
            <person name="Turgeon B."/>
            <person name="Goodwin S."/>
            <person name="Spatafora J."/>
            <person name="Crous P."/>
            <person name="Grigoriev I."/>
        </authorList>
    </citation>
    <scope>NUCLEOTIDE SEQUENCE [LARGE SCALE GENOMIC DNA]</scope>
    <source>
        <strain evidence="8">CBS 304.66</strain>
    </source>
</reference>
<feature type="transmembrane region" description="Helical" evidence="6">
    <location>
        <begin position="38"/>
        <end position="57"/>
    </location>
</feature>
<dbReference type="Pfam" id="PF04479">
    <property type="entry name" value="RTA1"/>
    <property type="match status" value="1"/>
</dbReference>
<keyword evidence="8" id="KW-1185">Reference proteome</keyword>
<evidence type="ECO:0000256" key="1">
    <source>
        <dbReference type="ARBA" id="ARBA00004141"/>
    </source>
</evidence>
<gene>
    <name evidence="7" type="ORF">CC78DRAFT_545078</name>
</gene>
<keyword evidence="4 6" id="KW-0472">Membrane</keyword>
<evidence type="ECO:0000256" key="3">
    <source>
        <dbReference type="ARBA" id="ARBA00022989"/>
    </source>
</evidence>
<name>A0A9P4K754_9PLEO</name>
<evidence type="ECO:0000313" key="8">
    <source>
        <dbReference type="Proteomes" id="UP000800093"/>
    </source>
</evidence>
<feature type="region of interest" description="Disordered" evidence="5">
    <location>
        <begin position="337"/>
        <end position="371"/>
    </location>
</feature>
<dbReference type="GO" id="GO:0016020">
    <property type="term" value="C:membrane"/>
    <property type="evidence" value="ECO:0007669"/>
    <property type="project" value="UniProtKB-SubCell"/>
</dbReference>
<evidence type="ECO:0000313" key="7">
    <source>
        <dbReference type="EMBL" id="KAF2263348.1"/>
    </source>
</evidence>
<evidence type="ECO:0000256" key="4">
    <source>
        <dbReference type="ARBA" id="ARBA00023136"/>
    </source>
</evidence>
<dbReference type="OrthoDB" id="3358017at2759"/>
<keyword evidence="3 6" id="KW-1133">Transmembrane helix</keyword>
<feature type="transmembrane region" description="Helical" evidence="6">
    <location>
        <begin position="95"/>
        <end position="119"/>
    </location>
</feature>
<comment type="subcellular location">
    <subcellularLocation>
        <location evidence="1">Membrane</location>
        <topology evidence="1">Multi-pass membrane protein</topology>
    </subcellularLocation>
</comment>
<dbReference type="AlphaFoldDB" id="A0A9P4K754"/>
<feature type="transmembrane region" description="Helical" evidence="6">
    <location>
        <begin position="238"/>
        <end position="256"/>
    </location>
</feature>
<dbReference type="InterPro" id="IPR007568">
    <property type="entry name" value="RTA1"/>
</dbReference>
<organism evidence="7 8">
    <name type="scientific">Lojkania enalia</name>
    <dbReference type="NCBI Taxonomy" id="147567"/>
    <lineage>
        <taxon>Eukaryota</taxon>
        <taxon>Fungi</taxon>
        <taxon>Dikarya</taxon>
        <taxon>Ascomycota</taxon>
        <taxon>Pezizomycotina</taxon>
        <taxon>Dothideomycetes</taxon>
        <taxon>Pleosporomycetidae</taxon>
        <taxon>Pleosporales</taxon>
        <taxon>Pleosporales incertae sedis</taxon>
        <taxon>Lojkania</taxon>
    </lineage>
</organism>
<evidence type="ECO:0000256" key="2">
    <source>
        <dbReference type="ARBA" id="ARBA00022692"/>
    </source>
</evidence>
<dbReference type="Proteomes" id="UP000800093">
    <property type="component" value="Unassembled WGS sequence"/>
</dbReference>
<protein>
    <submittedName>
        <fullName evidence="7">RTA1-domain-containing protein</fullName>
    </submittedName>
</protein>
<evidence type="ECO:0000256" key="5">
    <source>
        <dbReference type="SAM" id="MobiDB-lite"/>
    </source>
</evidence>
<sequence>MGSAFPISDFPNVNLFRRGAGRELTNGVLNPYIYDPSIPAAIVGAIIFPLISAFLVYQYFRYRAWFFWAIVIGVVMYTIGYICRLVSATDEYKDIPFLISFVMILIAPSFLAAGCYTAFSRVVWFSCPAERLNFKALWCFPRWITPTFVVFDLLSFVVQLVGAGVISQSFDHDDSHDRSIELSEGKVTSGRVILVLGLILQMSCFASFAVIAIRYFAISRKWRGEDLGDWRMWRKLNWMINVAAALITLRAIYRTIEIPHDKNSGFEYLQRHEWCFWALDALPILVTLIVFTIFHPGRYLPRSFTHFQLNKTAALQQKDEIRPPSVITSVELRDFRPEDFDPERSSSVGGARAGEVGGGRGPGLVDLGMRV</sequence>
<feature type="compositionally biased region" description="Gly residues" evidence="5">
    <location>
        <begin position="351"/>
        <end position="362"/>
    </location>
</feature>
<feature type="transmembrane region" description="Helical" evidence="6">
    <location>
        <begin position="140"/>
        <end position="166"/>
    </location>
</feature>
<dbReference type="PANTHER" id="PTHR31465:SF28">
    <property type="entry name" value="DOMAIN PROTEIN, PUTATIVE-RELATED"/>
    <property type="match status" value="1"/>
</dbReference>
<evidence type="ECO:0000256" key="6">
    <source>
        <dbReference type="SAM" id="Phobius"/>
    </source>
</evidence>
<accession>A0A9P4K754</accession>
<dbReference type="EMBL" id="ML986627">
    <property type="protein sequence ID" value="KAF2263348.1"/>
    <property type="molecule type" value="Genomic_DNA"/>
</dbReference>
<feature type="transmembrane region" description="Helical" evidence="6">
    <location>
        <begin position="276"/>
        <end position="294"/>
    </location>
</feature>
<comment type="caution">
    <text evidence="7">The sequence shown here is derived from an EMBL/GenBank/DDBJ whole genome shotgun (WGS) entry which is preliminary data.</text>
</comment>